<sequence>MIYKKLGNSEKAAEHKRYLDESNYVAIRKAMFKKHAKEAGISLDDYN</sequence>
<evidence type="ECO:0000313" key="1">
    <source>
        <dbReference type="EMBL" id="MBE0361374.1"/>
    </source>
</evidence>
<evidence type="ECO:0000313" key="2">
    <source>
        <dbReference type="Proteomes" id="UP000648482"/>
    </source>
</evidence>
<proteinExistence type="predicted"/>
<keyword evidence="2" id="KW-1185">Reference proteome</keyword>
<accession>A0ABR9E7J9</accession>
<comment type="caution">
    <text evidence="1">The sequence shown here is derived from an EMBL/GenBank/DDBJ whole genome shotgun (WGS) entry which is preliminary data.</text>
</comment>
<organism evidence="1 2">
    <name type="scientific">Pseudoalteromonas aliena SW19</name>
    <dbReference type="NCBI Taxonomy" id="1314866"/>
    <lineage>
        <taxon>Bacteria</taxon>
        <taxon>Pseudomonadati</taxon>
        <taxon>Pseudomonadota</taxon>
        <taxon>Gammaproteobacteria</taxon>
        <taxon>Alteromonadales</taxon>
        <taxon>Pseudoalteromonadaceae</taxon>
        <taxon>Pseudoalteromonas</taxon>
    </lineage>
</organism>
<dbReference type="EMBL" id="AQGU01000029">
    <property type="protein sequence ID" value="MBE0361374.1"/>
    <property type="molecule type" value="Genomic_DNA"/>
</dbReference>
<protein>
    <submittedName>
        <fullName evidence="1">Uncharacterized protein</fullName>
    </submittedName>
</protein>
<name>A0ABR9E7J9_9GAMM</name>
<dbReference type="Proteomes" id="UP000648482">
    <property type="component" value="Unassembled WGS sequence"/>
</dbReference>
<dbReference type="RefSeq" id="WP_193156910.1">
    <property type="nucleotide sequence ID" value="NZ_AQGU01000029.1"/>
</dbReference>
<reference evidence="1 2" key="1">
    <citation type="submission" date="2015-06" db="EMBL/GenBank/DDBJ databases">
        <title>Genome sequence of Pseudoalteromonas aliena.</title>
        <authorList>
            <person name="Xie B.-B."/>
            <person name="Rong J.-C."/>
            <person name="Qin Q.-L."/>
            <person name="Zhang Y.-Z."/>
        </authorList>
    </citation>
    <scope>NUCLEOTIDE SEQUENCE [LARGE SCALE GENOMIC DNA]</scope>
    <source>
        <strain evidence="1 2">SW19</strain>
    </source>
</reference>
<gene>
    <name evidence="1" type="ORF">PALI_b0333</name>
</gene>